<dbReference type="Pfam" id="PF06835">
    <property type="entry name" value="LptC"/>
    <property type="match status" value="1"/>
</dbReference>
<dbReference type="RefSeq" id="WP_386024964.1">
    <property type="nucleotide sequence ID" value="NZ_JBHUHX010000015.1"/>
</dbReference>
<evidence type="ECO:0000256" key="2">
    <source>
        <dbReference type="ARBA" id="ARBA00022519"/>
    </source>
</evidence>
<protein>
    <submittedName>
        <fullName evidence="7">LPS export ABC transporter periplasmic protein LptC</fullName>
    </submittedName>
</protein>
<dbReference type="Proteomes" id="UP001597337">
    <property type="component" value="Unassembled WGS sequence"/>
</dbReference>
<organism evidence="7 8">
    <name type="scientific">Thiorhodococcus fuscus</name>
    <dbReference type="NCBI Taxonomy" id="527200"/>
    <lineage>
        <taxon>Bacteria</taxon>
        <taxon>Pseudomonadati</taxon>
        <taxon>Pseudomonadota</taxon>
        <taxon>Gammaproteobacteria</taxon>
        <taxon>Chromatiales</taxon>
        <taxon>Chromatiaceae</taxon>
        <taxon>Thiorhodococcus</taxon>
    </lineage>
</organism>
<evidence type="ECO:0000256" key="6">
    <source>
        <dbReference type="SAM" id="Phobius"/>
    </source>
</evidence>
<name>A0ABW4Y5Z0_9GAMM</name>
<dbReference type="PANTHER" id="PTHR37481:SF1">
    <property type="entry name" value="LIPOPOLYSACCHARIDE EXPORT SYSTEM PROTEIN LPTC"/>
    <property type="match status" value="1"/>
</dbReference>
<keyword evidence="4 6" id="KW-1133">Transmembrane helix</keyword>
<keyword evidence="8" id="KW-1185">Reference proteome</keyword>
<evidence type="ECO:0000313" key="8">
    <source>
        <dbReference type="Proteomes" id="UP001597337"/>
    </source>
</evidence>
<sequence>MSAYFGYFDRPFWSGRQLMLAILFAIVGAIAWWQLKTPDGDVGAHRTRPRLPDYVVDRFSAVETNDSGRPIRHLKATELRHYATDNISELDQPRLELYQTKGPPWNAKADRGTIYADGDQIRLEGNVELDRASDDESRPAHFETERLDIWREQGLAETDLEVRVDSDGDALTANGMRLWYNEPTRTTFHGRARIRLAPESDPEQDPHP</sequence>
<evidence type="ECO:0000256" key="4">
    <source>
        <dbReference type="ARBA" id="ARBA00022989"/>
    </source>
</evidence>
<accession>A0ABW4Y5Z0</accession>
<feature type="transmembrane region" description="Helical" evidence="6">
    <location>
        <begin position="18"/>
        <end position="35"/>
    </location>
</feature>
<dbReference type="InterPro" id="IPR010664">
    <property type="entry name" value="LipoPS_assembly_LptC-rel"/>
</dbReference>
<dbReference type="InterPro" id="IPR052363">
    <property type="entry name" value="LPS_export_LptC"/>
</dbReference>
<evidence type="ECO:0000256" key="1">
    <source>
        <dbReference type="ARBA" id="ARBA00022475"/>
    </source>
</evidence>
<dbReference type="NCBIfam" id="TIGR04409">
    <property type="entry name" value="LptC_YrbK"/>
    <property type="match status" value="1"/>
</dbReference>
<keyword evidence="3 6" id="KW-0812">Transmembrane</keyword>
<keyword evidence="1" id="KW-1003">Cell membrane</keyword>
<evidence type="ECO:0000313" key="7">
    <source>
        <dbReference type="EMBL" id="MFD2111510.1"/>
    </source>
</evidence>
<evidence type="ECO:0000256" key="5">
    <source>
        <dbReference type="ARBA" id="ARBA00023136"/>
    </source>
</evidence>
<proteinExistence type="predicted"/>
<dbReference type="PANTHER" id="PTHR37481">
    <property type="entry name" value="LIPOPOLYSACCHARIDE EXPORT SYSTEM PROTEIN LPTC"/>
    <property type="match status" value="1"/>
</dbReference>
<keyword evidence="2" id="KW-0997">Cell inner membrane</keyword>
<evidence type="ECO:0000256" key="3">
    <source>
        <dbReference type="ARBA" id="ARBA00022692"/>
    </source>
</evidence>
<keyword evidence="5 6" id="KW-0472">Membrane</keyword>
<gene>
    <name evidence="7" type="primary">lptC</name>
    <name evidence="7" type="ORF">ACFSJC_06630</name>
</gene>
<dbReference type="InterPro" id="IPR026265">
    <property type="entry name" value="LptC"/>
</dbReference>
<dbReference type="Gene3D" id="2.60.450.10">
    <property type="entry name" value="Lipopolysaccharide (LPS) transport protein A like domain"/>
    <property type="match status" value="1"/>
</dbReference>
<comment type="caution">
    <text evidence="7">The sequence shown here is derived from an EMBL/GenBank/DDBJ whole genome shotgun (WGS) entry which is preliminary data.</text>
</comment>
<dbReference type="EMBL" id="JBHUHX010000015">
    <property type="protein sequence ID" value="MFD2111510.1"/>
    <property type="molecule type" value="Genomic_DNA"/>
</dbReference>
<reference evidence="8" key="1">
    <citation type="journal article" date="2019" name="Int. J. Syst. Evol. Microbiol.">
        <title>The Global Catalogue of Microorganisms (GCM) 10K type strain sequencing project: providing services to taxonomists for standard genome sequencing and annotation.</title>
        <authorList>
            <consortium name="The Broad Institute Genomics Platform"/>
            <consortium name="The Broad Institute Genome Sequencing Center for Infectious Disease"/>
            <person name="Wu L."/>
            <person name="Ma J."/>
        </authorList>
    </citation>
    <scope>NUCLEOTIDE SEQUENCE [LARGE SCALE GENOMIC DNA]</scope>
    <source>
        <strain evidence="8">KACC 12597</strain>
    </source>
</reference>